<dbReference type="EMBL" id="AYYP01000019">
    <property type="protein sequence ID" value="KRM65155.1"/>
    <property type="molecule type" value="Genomic_DNA"/>
</dbReference>
<evidence type="ECO:0000313" key="1">
    <source>
        <dbReference type="EMBL" id="KRM65155.1"/>
    </source>
</evidence>
<gene>
    <name evidence="1" type="ORF">FC14_GL001508</name>
</gene>
<dbReference type="RefSeq" id="WP_056976413.1">
    <property type="nucleotide sequence ID" value="NZ_AYYP01000019.1"/>
</dbReference>
<dbReference type="Proteomes" id="UP000051008">
    <property type="component" value="Unassembled WGS sequence"/>
</dbReference>
<dbReference type="PATRIC" id="fig|1423718.3.peg.1573"/>
<reference evidence="1 2" key="1">
    <citation type="journal article" date="2015" name="Genome Announc.">
        <title>Expanding the biotechnology potential of lactobacilli through comparative genomics of 213 strains and associated genera.</title>
        <authorList>
            <person name="Sun Z."/>
            <person name="Harris H.M."/>
            <person name="McCann A."/>
            <person name="Guo C."/>
            <person name="Argimon S."/>
            <person name="Zhang W."/>
            <person name="Yang X."/>
            <person name="Jeffery I.B."/>
            <person name="Cooney J.C."/>
            <person name="Kagawa T.F."/>
            <person name="Liu W."/>
            <person name="Song Y."/>
            <person name="Salvetti E."/>
            <person name="Wrobel A."/>
            <person name="Rasinkangas P."/>
            <person name="Parkhill J."/>
            <person name="Rea M.C."/>
            <person name="O'Sullivan O."/>
            <person name="Ritari J."/>
            <person name="Douillard F.P."/>
            <person name="Paul Ross R."/>
            <person name="Yang R."/>
            <person name="Briner A.E."/>
            <person name="Felis G.E."/>
            <person name="de Vos W.M."/>
            <person name="Barrangou R."/>
            <person name="Klaenhammer T.R."/>
            <person name="Caufield P.W."/>
            <person name="Cui Y."/>
            <person name="Zhang H."/>
            <person name="O'Toole P.W."/>
        </authorList>
    </citation>
    <scope>NUCLEOTIDE SEQUENCE [LARGE SCALE GENOMIC DNA]</scope>
    <source>
        <strain evidence="1 2">DSM 20509</strain>
    </source>
</reference>
<organism evidence="1 2">
    <name type="scientific">Ligilactobacillus agilis DSM 20509</name>
    <dbReference type="NCBI Taxonomy" id="1423718"/>
    <lineage>
        <taxon>Bacteria</taxon>
        <taxon>Bacillati</taxon>
        <taxon>Bacillota</taxon>
        <taxon>Bacilli</taxon>
        <taxon>Lactobacillales</taxon>
        <taxon>Lactobacillaceae</taxon>
        <taxon>Ligilactobacillus</taxon>
    </lineage>
</organism>
<accession>A0A0R2ANR6</accession>
<proteinExistence type="predicted"/>
<dbReference type="AlphaFoldDB" id="A0A0R2ANR6"/>
<evidence type="ECO:0000313" key="2">
    <source>
        <dbReference type="Proteomes" id="UP000051008"/>
    </source>
</evidence>
<sequence length="99" mass="10723">MTKPITKILCISALAAGAYLKRDQILTTGRQLKQTVDENIAAVDDWLAALQKVNASLTHLAQEVDATLPVISELGEAVAKFSEESSSHIEALTDFDLKK</sequence>
<protein>
    <submittedName>
        <fullName evidence="1">Uncharacterized protein</fullName>
    </submittedName>
</protein>
<keyword evidence="2" id="KW-1185">Reference proteome</keyword>
<dbReference type="GeneID" id="75137675"/>
<name>A0A0R2ANR6_9LACO</name>
<comment type="caution">
    <text evidence="1">The sequence shown here is derived from an EMBL/GenBank/DDBJ whole genome shotgun (WGS) entry which is preliminary data.</text>
</comment>